<dbReference type="AlphaFoldDB" id="A0A5J9TY89"/>
<organism evidence="2 3">
    <name type="scientific">Eragrostis curvula</name>
    <name type="common">weeping love grass</name>
    <dbReference type="NCBI Taxonomy" id="38414"/>
    <lineage>
        <taxon>Eukaryota</taxon>
        <taxon>Viridiplantae</taxon>
        <taxon>Streptophyta</taxon>
        <taxon>Embryophyta</taxon>
        <taxon>Tracheophyta</taxon>
        <taxon>Spermatophyta</taxon>
        <taxon>Magnoliopsida</taxon>
        <taxon>Liliopsida</taxon>
        <taxon>Poales</taxon>
        <taxon>Poaceae</taxon>
        <taxon>PACMAD clade</taxon>
        <taxon>Chloridoideae</taxon>
        <taxon>Eragrostideae</taxon>
        <taxon>Eragrostidinae</taxon>
        <taxon>Eragrostis</taxon>
    </lineage>
</organism>
<protein>
    <recommendedName>
        <fullName evidence="4">Secreted protein</fullName>
    </recommendedName>
</protein>
<dbReference type="Gramene" id="TVU15671">
    <property type="protein sequence ID" value="TVU15671"/>
    <property type="gene ID" value="EJB05_39204"/>
</dbReference>
<gene>
    <name evidence="2" type="ORF">EJB05_39204</name>
</gene>
<feature type="chain" id="PRO_5023811100" description="Secreted protein" evidence="1">
    <location>
        <begin position="28"/>
        <end position="81"/>
    </location>
</feature>
<comment type="caution">
    <text evidence="2">The sequence shown here is derived from an EMBL/GenBank/DDBJ whole genome shotgun (WGS) entry which is preliminary data.</text>
</comment>
<keyword evidence="1" id="KW-0732">Signal</keyword>
<dbReference type="Proteomes" id="UP000324897">
    <property type="component" value="Unassembled WGS sequence"/>
</dbReference>
<evidence type="ECO:0008006" key="4">
    <source>
        <dbReference type="Google" id="ProtNLM"/>
    </source>
</evidence>
<proteinExistence type="predicted"/>
<name>A0A5J9TY89_9POAL</name>
<reference evidence="2 3" key="1">
    <citation type="journal article" date="2019" name="Sci. Rep.">
        <title>A high-quality genome of Eragrostis curvula grass provides insights into Poaceae evolution and supports new strategies to enhance forage quality.</title>
        <authorList>
            <person name="Carballo J."/>
            <person name="Santos B.A.C.M."/>
            <person name="Zappacosta D."/>
            <person name="Garbus I."/>
            <person name="Selva J.P."/>
            <person name="Gallo C.A."/>
            <person name="Diaz A."/>
            <person name="Albertini E."/>
            <person name="Caccamo M."/>
            <person name="Echenique V."/>
        </authorList>
    </citation>
    <scope>NUCLEOTIDE SEQUENCE [LARGE SCALE GENOMIC DNA]</scope>
    <source>
        <strain evidence="3">cv. Victoria</strain>
        <tissue evidence="2">Leaf</tissue>
    </source>
</reference>
<feature type="signal peptide" evidence="1">
    <location>
        <begin position="1"/>
        <end position="27"/>
    </location>
</feature>
<keyword evidence="3" id="KW-1185">Reference proteome</keyword>
<accession>A0A5J9TY89</accession>
<evidence type="ECO:0000313" key="3">
    <source>
        <dbReference type="Proteomes" id="UP000324897"/>
    </source>
</evidence>
<evidence type="ECO:0000256" key="1">
    <source>
        <dbReference type="SAM" id="SignalP"/>
    </source>
</evidence>
<dbReference type="EMBL" id="RWGY01000031">
    <property type="protein sequence ID" value="TVU15671.1"/>
    <property type="molecule type" value="Genomic_DNA"/>
</dbReference>
<sequence length="81" mass="8993">MRKRRLLLRCPTSLVAVTLLHCHGTDGLDLDAQGVRFLRYDGYLDHFPFTSAASGVRHAGEPGARRAQVLQGTAMRQPSFK</sequence>
<dbReference type="OrthoDB" id="679495at2759"/>
<evidence type="ECO:0000313" key="2">
    <source>
        <dbReference type="EMBL" id="TVU15671.1"/>
    </source>
</evidence>
<feature type="non-terminal residue" evidence="2">
    <location>
        <position position="1"/>
    </location>
</feature>